<protein>
    <submittedName>
        <fullName evidence="8">Interleukin-1 receptor-associated kinase 4</fullName>
    </submittedName>
</protein>
<feature type="compositionally biased region" description="Basic residues" evidence="4">
    <location>
        <begin position="1"/>
        <end position="14"/>
    </location>
</feature>
<keyword evidence="8" id="KW-0808">Transferase</keyword>
<dbReference type="PROSITE" id="PS00108">
    <property type="entry name" value="PROTEIN_KINASE_ST"/>
    <property type="match status" value="1"/>
</dbReference>
<feature type="domain" description="Protein kinase" evidence="5">
    <location>
        <begin position="283"/>
        <end position="539"/>
    </location>
</feature>
<dbReference type="PANTHER" id="PTHR27006">
    <property type="entry name" value="PROMASTIGOTE SURFACE ANTIGEN PROTEIN PSA"/>
    <property type="match status" value="1"/>
</dbReference>
<proteinExistence type="predicted"/>
<dbReference type="Gene3D" id="1.10.533.10">
    <property type="entry name" value="Death Domain, Fas"/>
    <property type="match status" value="1"/>
</dbReference>
<dbReference type="InterPro" id="IPR011029">
    <property type="entry name" value="DEATH-like_dom_sf"/>
</dbReference>
<dbReference type="PROSITE" id="PS50011">
    <property type="entry name" value="PROTEIN_KINASE_DOM"/>
    <property type="match status" value="1"/>
</dbReference>
<keyword evidence="7" id="KW-1185">Reference proteome</keyword>
<evidence type="ECO:0000259" key="5">
    <source>
        <dbReference type="PROSITE" id="PS50011"/>
    </source>
</evidence>
<accession>A0AAJ6QVV3</accession>
<evidence type="ECO:0000256" key="4">
    <source>
        <dbReference type="SAM" id="MobiDB-lite"/>
    </source>
</evidence>
<evidence type="ECO:0000256" key="2">
    <source>
        <dbReference type="ARBA" id="ARBA00022840"/>
    </source>
</evidence>
<dbReference type="GO" id="GO:0004672">
    <property type="term" value="F:protein kinase activity"/>
    <property type="evidence" value="ECO:0007669"/>
    <property type="project" value="InterPro"/>
</dbReference>
<dbReference type="InterPro" id="IPR000488">
    <property type="entry name" value="Death_dom"/>
</dbReference>
<feature type="compositionally biased region" description="Polar residues" evidence="4">
    <location>
        <begin position="15"/>
        <end position="27"/>
    </location>
</feature>
<dbReference type="GO" id="GO:0005524">
    <property type="term" value="F:ATP binding"/>
    <property type="evidence" value="ECO:0007669"/>
    <property type="project" value="UniProtKB-UniRule"/>
</dbReference>
<dbReference type="SUPFAM" id="SSF56112">
    <property type="entry name" value="Protein kinase-like (PK-like)"/>
    <property type="match status" value="1"/>
</dbReference>
<keyword evidence="8" id="KW-0675">Receptor</keyword>
<feature type="domain" description="Death" evidence="6">
    <location>
        <begin position="155"/>
        <end position="229"/>
    </location>
</feature>
<dbReference type="InterPro" id="IPR017441">
    <property type="entry name" value="Protein_kinase_ATP_BS"/>
</dbReference>
<sequence>MSFLKKHFRRKKHSTGTTQSSGPIISGSDSYIEDFPVVSSMRDETTRSNNNSSSLIKKVIRASPKPQTAAPGQLSTLKLSPISRSQPPNQVSISILRSRLGELSGSVDPASSVRSLSGSVKTVAPERNSFGNELRHLDLKIRSSITNELDANNAWEALAGRLRHPDRPSDLLLTDIQLLNDEKKVKSPSEEILKTWSTTGRNRPRIQDLYDVLVDIKQLKIAQRLMREVTGTSISFDFATESGQVLMGSEVSTANFLNVPACLSNVYQICFNDMDTATDHFSHTSTAKIGEGNFGVVYKVRIDGEDMAVKFSKQDIKQIANEIEMLNTFDHPNVLSLYGIALGEGESFCLITRYMRNGSLQELLLKQPPVEWPLRFRILRDVAAGLEYVHSFNVEHRDVKPANILLDENMNAVLADFGTARKKFTDSTEVTQHYAGSLDYMAPEVRNGIVDLASDVFSFGVVALEIFTGLRVYDSSREGEHIRDHVKGKSSEEVCDSRIVRLSESVREDCFRDIISCVQKKRAFRPNMSYVHKQFELFLECVCDKETE</sequence>
<dbReference type="PROSITE" id="PS50017">
    <property type="entry name" value="DEATH_DOMAIN"/>
    <property type="match status" value="1"/>
</dbReference>
<dbReference type="RefSeq" id="XP_003745554.2">
    <property type="nucleotide sequence ID" value="XM_003745506.2"/>
</dbReference>
<feature type="region of interest" description="Disordered" evidence="4">
    <location>
        <begin position="1"/>
        <end position="27"/>
    </location>
</feature>
<gene>
    <name evidence="8" type="primary">LOC100901925</name>
</gene>
<dbReference type="Pfam" id="PF00069">
    <property type="entry name" value="Pkinase"/>
    <property type="match status" value="1"/>
</dbReference>
<dbReference type="InterPro" id="IPR011009">
    <property type="entry name" value="Kinase-like_dom_sf"/>
</dbReference>
<dbReference type="Gene3D" id="1.10.510.10">
    <property type="entry name" value="Transferase(Phosphotransferase) domain 1"/>
    <property type="match status" value="1"/>
</dbReference>
<feature type="binding site" evidence="3">
    <location>
        <position position="310"/>
    </location>
    <ligand>
        <name>ATP</name>
        <dbReference type="ChEBI" id="CHEBI:30616"/>
    </ligand>
</feature>
<evidence type="ECO:0000259" key="6">
    <source>
        <dbReference type="PROSITE" id="PS50017"/>
    </source>
</evidence>
<name>A0AAJ6QVV3_9ACAR</name>
<dbReference type="InterPro" id="IPR008271">
    <property type="entry name" value="Ser/Thr_kinase_AS"/>
</dbReference>
<dbReference type="SUPFAM" id="SSF47986">
    <property type="entry name" value="DEATH domain"/>
    <property type="match status" value="1"/>
</dbReference>
<dbReference type="PROSITE" id="PS00107">
    <property type="entry name" value="PROTEIN_KINASE_ATP"/>
    <property type="match status" value="1"/>
</dbReference>
<evidence type="ECO:0000313" key="7">
    <source>
        <dbReference type="Proteomes" id="UP000694867"/>
    </source>
</evidence>
<dbReference type="GO" id="GO:0007165">
    <property type="term" value="P:signal transduction"/>
    <property type="evidence" value="ECO:0007669"/>
    <property type="project" value="InterPro"/>
</dbReference>
<dbReference type="SMART" id="SM00220">
    <property type="entry name" value="S_TKc"/>
    <property type="match status" value="1"/>
</dbReference>
<evidence type="ECO:0000256" key="1">
    <source>
        <dbReference type="ARBA" id="ARBA00022741"/>
    </source>
</evidence>
<dbReference type="AlphaFoldDB" id="A0AAJ6QVV3"/>
<dbReference type="PANTHER" id="PTHR27006:SF606">
    <property type="entry name" value="INTERLEUKIN-1 RECEPTOR-ASSOCIATED KINASE 4"/>
    <property type="match status" value="1"/>
</dbReference>
<keyword evidence="2 3" id="KW-0067">ATP-binding</keyword>
<dbReference type="GeneID" id="100901925"/>
<keyword evidence="1 3" id="KW-0547">Nucleotide-binding</keyword>
<dbReference type="Proteomes" id="UP000694867">
    <property type="component" value="Unplaced"/>
</dbReference>
<dbReference type="InterPro" id="IPR000719">
    <property type="entry name" value="Prot_kinase_dom"/>
</dbReference>
<dbReference type="GO" id="GO:0045087">
    <property type="term" value="P:innate immune response"/>
    <property type="evidence" value="ECO:0007669"/>
    <property type="project" value="UniProtKB-ARBA"/>
</dbReference>
<reference evidence="8" key="1">
    <citation type="submission" date="2025-08" db="UniProtKB">
        <authorList>
            <consortium name="RefSeq"/>
        </authorList>
    </citation>
    <scope>IDENTIFICATION</scope>
</reference>
<keyword evidence="8" id="KW-0418">Kinase</keyword>
<organism evidence="7 8">
    <name type="scientific">Galendromus occidentalis</name>
    <name type="common">western predatory mite</name>
    <dbReference type="NCBI Taxonomy" id="34638"/>
    <lineage>
        <taxon>Eukaryota</taxon>
        <taxon>Metazoa</taxon>
        <taxon>Ecdysozoa</taxon>
        <taxon>Arthropoda</taxon>
        <taxon>Chelicerata</taxon>
        <taxon>Arachnida</taxon>
        <taxon>Acari</taxon>
        <taxon>Parasitiformes</taxon>
        <taxon>Mesostigmata</taxon>
        <taxon>Gamasina</taxon>
        <taxon>Phytoseioidea</taxon>
        <taxon>Phytoseiidae</taxon>
        <taxon>Typhlodrominae</taxon>
        <taxon>Galendromus</taxon>
    </lineage>
</organism>
<evidence type="ECO:0000256" key="3">
    <source>
        <dbReference type="PROSITE-ProRule" id="PRU10141"/>
    </source>
</evidence>
<evidence type="ECO:0000313" key="8">
    <source>
        <dbReference type="RefSeq" id="XP_003745554.2"/>
    </source>
</evidence>
<dbReference type="KEGG" id="goe:100901925"/>